<organism evidence="1 2">
    <name type="scientific">Rhynchosporium agropyri</name>
    <dbReference type="NCBI Taxonomy" id="914238"/>
    <lineage>
        <taxon>Eukaryota</taxon>
        <taxon>Fungi</taxon>
        <taxon>Dikarya</taxon>
        <taxon>Ascomycota</taxon>
        <taxon>Pezizomycotina</taxon>
        <taxon>Leotiomycetes</taxon>
        <taxon>Helotiales</taxon>
        <taxon>Ploettnerulaceae</taxon>
        <taxon>Rhynchosporium</taxon>
    </lineage>
</organism>
<keyword evidence="2" id="KW-1185">Reference proteome</keyword>
<accession>A0A1E1JUP7</accession>
<evidence type="ECO:0008006" key="3">
    <source>
        <dbReference type="Google" id="ProtNLM"/>
    </source>
</evidence>
<protein>
    <recommendedName>
        <fullName evidence="3">Pentatricopeptide repeat domain-containing protein</fullName>
    </recommendedName>
</protein>
<gene>
    <name evidence="1" type="ORF">RAG0_00944</name>
</gene>
<dbReference type="EMBL" id="FJUX01000003">
    <property type="protein sequence ID" value="CZS89617.1"/>
    <property type="molecule type" value="Genomic_DNA"/>
</dbReference>
<dbReference type="Proteomes" id="UP000178912">
    <property type="component" value="Unassembled WGS sequence"/>
</dbReference>
<dbReference type="AlphaFoldDB" id="A0A1E1JUP7"/>
<proteinExistence type="predicted"/>
<evidence type="ECO:0000313" key="1">
    <source>
        <dbReference type="EMBL" id="CZS89617.1"/>
    </source>
</evidence>
<sequence>MRVKDKRRQEWDRVIAEAREDVPTNDPVGCMEKLKKTGSRLEQLQIGDRIEYKPLAVGEIPDPDLQLREPVKGLHLERMQAMIARLAYKFLLESKIFSEEGIQGNDQMQEQMLEIKSRIQSLMGGFSDLPSFQWTDLQDVQYQREALNQSLCTICRNTTSNNASSVSLMLAKISYNLLVSTSPPGMETYNILLAEFSRMEKLNLAQIVINSFMHESKLKPTRITTQLILDHYQAKRDPKGYRSIVKRMRGTRRVPPNEPKSSPDMRIGKRYVKDLVHPAVQRWAMAHDTIHRYGALHAKAPRDDAILNTQIIGGLKFNGLQAAIREVRSAFRKNHQVREDTLCAVIRVCIDQASFSDGLKIIRVIINAWAEGLRDLITGYSHELRRLIHQLLVMCGFDTSLKSEKDLPIKRSWDALQDLLHFMRIESLSDAVDRYAVFTSTLSHSLGLDISDKAEEYKLQQSLEVKKKSNIDLAMKIVEDFATEEQLRLDDQRKLGIASRWSRLQALEGRMKLRWSEIQALESELRLLLRSSRLTSQKSILSWNTVESGRITMAPSKADEVAVAQGDTDASKDQTPVANVREVSITVKESSPKLTTSTPLRRRTPVPAKPFGAPFPVSLPLPTMRGKIELEAFAS</sequence>
<evidence type="ECO:0000313" key="2">
    <source>
        <dbReference type="Proteomes" id="UP000178912"/>
    </source>
</evidence>
<reference evidence="2" key="1">
    <citation type="submission" date="2016-03" db="EMBL/GenBank/DDBJ databases">
        <authorList>
            <person name="Guldener U."/>
        </authorList>
    </citation>
    <scope>NUCLEOTIDE SEQUENCE [LARGE SCALE GENOMIC DNA]</scope>
    <source>
        <strain evidence="2">04CH-RAC-A.6.1</strain>
    </source>
</reference>
<dbReference type="OrthoDB" id="185373at2759"/>
<name>A0A1E1JUP7_9HELO</name>